<protein>
    <submittedName>
        <fullName evidence="3">Uncharacterized protein</fullName>
    </submittedName>
</protein>
<comment type="caution">
    <text evidence="3">The sequence shown here is derived from an EMBL/GenBank/DDBJ whole genome shotgun (WGS) entry which is preliminary data.</text>
</comment>
<evidence type="ECO:0000313" key="3">
    <source>
        <dbReference type="EMBL" id="GES10231.1"/>
    </source>
</evidence>
<gene>
    <name evidence="3" type="ORF">Amac_038280</name>
</gene>
<accession>A0A5M3WSE0</accession>
<organism evidence="3 4">
    <name type="scientific">Acrocarpospora macrocephala</name>
    <dbReference type="NCBI Taxonomy" id="150177"/>
    <lineage>
        <taxon>Bacteria</taxon>
        <taxon>Bacillati</taxon>
        <taxon>Actinomycetota</taxon>
        <taxon>Actinomycetes</taxon>
        <taxon>Streptosporangiales</taxon>
        <taxon>Streptosporangiaceae</taxon>
        <taxon>Acrocarpospora</taxon>
    </lineage>
</organism>
<evidence type="ECO:0000256" key="2">
    <source>
        <dbReference type="SAM" id="SignalP"/>
    </source>
</evidence>
<dbReference type="Proteomes" id="UP000331127">
    <property type="component" value="Unassembled WGS sequence"/>
</dbReference>
<feature type="compositionally biased region" description="Polar residues" evidence="1">
    <location>
        <begin position="103"/>
        <end position="115"/>
    </location>
</feature>
<keyword evidence="2" id="KW-0732">Signal</keyword>
<evidence type="ECO:0000313" key="4">
    <source>
        <dbReference type="Proteomes" id="UP000331127"/>
    </source>
</evidence>
<name>A0A5M3WSE0_9ACTN</name>
<keyword evidence="4" id="KW-1185">Reference proteome</keyword>
<reference evidence="3 4" key="1">
    <citation type="submission" date="2019-10" db="EMBL/GenBank/DDBJ databases">
        <title>Whole genome shotgun sequence of Acrocarpospora macrocephala NBRC 16266.</title>
        <authorList>
            <person name="Ichikawa N."/>
            <person name="Kimura A."/>
            <person name="Kitahashi Y."/>
            <person name="Komaki H."/>
            <person name="Oguchi A."/>
        </authorList>
    </citation>
    <scope>NUCLEOTIDE SEQUENCE [LARGE SCALE GENOMIC DNA]</scope>
    <source>
        <strain evidence="3 4">NBRC 16266</strain>
    </source>
</reference>
<feature type="signal peptide" evidence="2">
    <location>
        <begin position="1"/>
        <end position="17"/>
    </location>
</feature>
<feature type="region of interest" description="Disordered" evidence="1">
    <location>
        <begin position="169"/>
        <end position="192"/>
    </location>
</feature>
<dbReference type="AlphaFoldDB" id="A0A5M3WSE0"/>
<sequence length="192" mass="18800">MWATSSCVASATFPASADPTVTMTTSGAESSAASSPVSSTTLGTVSVPTASGSAVQSSPNSESRATPPPPASANCSGVNGRTTNERADKTGAPARSAADNDTESSPDLASRTRSSAAPLACRHTSCQEKGSRPPSTTFNPAKLTACSAASSNAGCTPNAPAFDAACSGRATSAKISPPGPLQAARSPRNAGP</sequence>
<feature type="compositionally biased region" description="Low complexity" evidence="1">
    <location>
        <begin position="22"/>
        <end position="41"/>
    </location>
</feature>
<dbReference type="EMBL" id="BLAE01000020">
    <property type="protein sequence ID" value="GES10231.1"/>
    <property type="molecule type" value="Genomic_DNA"/>
</dbReference>
<feature type="compositionally biased region" description="Polar residues" evidence="1">
    <location>
        <begin position="42"/>
        <end position="64"/>
    </location>
</feature>
<feature type="chain" id="PRO_5024390100" evidence="2">
    <location>
        <begin position="18"/>
        <end position="192"/>
    </location>
</feature>
<evidence type="ECO:0000256" key="1">
    <source>
        <dbReference type="SAM" id="MobiDB-lite"/>
    </source>
</evidence>
<feature type="compositionally biased region" description="Polar residues" evidence="1">
    <location>
        <begin position="73"/>
        <end position="82"/>
    </location>
</feature>
<proteinExistence type="predicted"/>
<feature type="region of interest" description="Disordered" evidence="1">
    <location>
        <begin position="1"/>
        <end position="140"/>
    </location>
</feature>